<dbReference type="AlphaFoldDB" id="A0A284RVK6"/>
<dbReference type="STRING" id="47428.A0A284RVK6"/>
<sequence>MAAAVPPAPFPLPEPPKPASNATLPILASGSLPLLPIHLTPGVHVPISEFCKTYSLGSNICKKLIANGFSMSIALRRITPDHLATMQFKMGEIAELLEAVDQWAMATQA</sequence>
<protein>
    <submittedName>
        <fullName evidence="1">Uncharacterized protein</fullName>
    </submittedName>
</protein>
<gene>
    <name evidence="1" type="ORF">ARMOST_16176</name>
</gene>
<reference evidence="2" key="1">
    <citation type="journal article" date="2017" name="Nat. Ecol. Evol.">
        <title>Genome expansion and lineage-specific genetic innovations in the forest pathogenic fungi Armillaria.</title>
        <authorList>
            <person name="Sipos G."/>
            <person name="Prasanna A.N."/>
            <person name="Walter M.C."/>
            <person name="O'Connor E."/>
            <person name="Balint B."/>
            <person name="Krizsan K."/>
            <person name="Kiss B."/>
            <person name="Hess J."/>
            <person name="Varga T."/>
            <person name="Slot J."/>
            <person name="Riley R."/>
            <person name="Boka B."/>
            <person name="Rigling D."/>
            <person name="Barry K."/>
            <person name="Lee J."/>
            <person name="Mihaltcheva S."/>
            <person name="LaButti K."/>
            <person name="Lipzen A."/>
            <person name="Waldron R."/>
            <person name="Moloney N.M."/>
            <person name="Sperisen C."/>
            <person name="Kredics L."/>
            <person name="Vagvoelgyi C."/>
            <person name="Patrignani A."/>
            <person name="Fitzpatrick D."/>
            <person name="Nagy I."/>
            <person name="Doyle S."/>
            <person name="Anderson J.B."/>
            <person name="Grigoriev I.V."/>
            <person name="Gueldener U."/>
            <person name="Muensterkoetter M."/>
            <person name="Nagy L.G."/>
        </authorList>
    </citation>
    <scope>NUCLEOTIDE SEQUENCE [LARGE SCALE GENOMIC DNA]</scope>
    <source>
        <strain evidence="2">C18/9</strain>
    </source>
</reference>
<evidence type="ECO:0000313" key="2">
    <source>
        <dbReference type="Proteomes" id="UP000219338"/>
    </source>
</evidence>
<proteinExistence type="predicted"/>
<evidence type="ECO:0000313" key="1">
    <source>
        <dbReference type="EMBL" id="SJL12745.1"/>
    </source>
</evidence>
<dbReference type="EMBL" id="FUEG01000018">
    <property type="protein sequence ID" value="SJL12745.1"/>
    <property type="molecule type" value="Genomic_DNA"/>
</dbReference>
<dbReference type="OrthoDB" id="3044188at2759"/>
<name>A0A284RVK6_ARMOS</name>
<keyword evidence="2" id="KW-1185">Reference proteome</keyword>
<organism evidence="1 2">
    <name type="scientific">Armillaria ostoyae</name>
    <name type="common">Armillaria root rot fungus</name>
    <dbReference type="NCBI Taxonomy" id="47428"/>
    <lineage>
        <taxon>Eukaryota</taxon>
        <taxon>Fungi</taxon>
        <taxon>Dikarya</taxon>
        <taxon>Basidiomycota</taxon>
        <taxon>Agaricomycotina</taxon>
        <taxon>Agaricomycetes</taxon>
        <taxon>Agaricomycetidae</taxon>
        <taxon>Agaricales</taxon>
        <taxon>Marasmiineae</taxon>
        <taxon>Physalacriaceae</taxon>
        <taxon>Armillaria</taxon>
    </lineage>
</organism>
<accession>A0A284RVK6</accession>
<dbReference type="Proteomes" id="UP000219338">
    <property type="component" value="Unassembled WGS sequence"/>
</dbReference>